<dbReference type="VEuPathDB" id="VectorBase:BGLB016978"/>
<dbReference type="Proteomes" id="UP001165740">
    <property type="component" value="Chromosome 8"/>
</dbReference>
<evidence type="ECO:0000313" key="5">
    <source>
        <dbReference type="Proteomes" id="UP000076420"/>
    </source>
</evidence>
<proteinExistence type="inferred from homology"/>
<keyword evidence="6" id="KW-1185">Reference proteome</keyword>
<evidence type="ECO:0000313" key="6">
    <source>
        <dbReference type="Proteomes" id="UP001165740"/>
    </source>
</evidence>
<dbReference type="OrthoDB" id="769138at2759"/>
<dbReference type="SMART" id="SM00385">
    <property type="entry name" value="CYCLIN"/>
    <property type="match status" value="1"/>
</dbReference>
<reference evidence="7" key="2">
    <citation type="submission" date="2025-04" db="UniProtKB">
        <authorList>
            <consortium name="RefSeq"/>
        </authorList>
    </citation>
    <scope>IDENTIFICATION</scope>
</reference>
<dbReference type="Proteomes" id="UP000076420">
    <property type="component" value="Unassembled WGS sequence"/>
</dbReference>
<evidence type="ECO:0000256" key="2">
    <source>
        <dbReference type="RuleBase" id="RU000383"/>
    </source>
</evidence>
<evidence type="ECO:0000313" key="7">
    <source>
        <dbReference type="RefSeq" id="XP_013092045.1"/>
    </source>
</evidence>
<evidence type="ECO:0000259" key="3">
    <source>
        <dbReference type="SMART" id="SM00385"/>
    </source>
</evidence>
<evidence type="ECO:0000256" key="1">
    <source>
        <dbReference type="ARBA" id="ARBA00023127"/>
    </source>
</evidence>
<dbReference type="VEuPathDB" id="VectorBase:BGLAX_032827"/>
<dbReference type="InterPro" id="IPR004367">
    <property type="entry name" value="Cyclin_C-dom"/>
</dbReference>
<dbReference type="RefSeq" id="XP_013092045.1">
    <property type="nucleotide sequence ID" value="XM_013236591.2"/>
</dbReference>
<dbReference type="OMA" id="RMESHIL"/>
<dbReference type="InterPro" id="IPR039361">
    <property type="entry name" value="Cyclin"/>
</dbReference>
<keyword evidence="1 2" id="KW-0195">Cyclin</keyword>
<dbReference type="AlphaFoldDB" id="A0A2C9KAK8"/>
<dbReference type="EnsemblMetazoa" id="BGLB016978-RA">
    <property type="protein sequence ID" value="BGLB016978-PA"/>
    <property type="gene ID" value="BGLB016978"/>
</dbReference>
<accession>A0A2C9KAK8</accession>
<dbReference type="InterPro" id="IPR006671">
    <property type="entry name" value="Cyclin_N"/>
</dbReference>
<dbReference type="GeneID" id="106075682"/>
<sequence>MCFPKNERMALTQSVAEKLQCMAQRQKCFINKQNLKELSKDEFEQYMNIRTACFHFIKLPHNHFHTGSDTFAAAINILDVFLWKVKVTERHLTIVAVACFLIAAKMFEPEELCPSAKDLSRNFEWTTKDLCRMESHILSKFGWCSSTVSYLDFVSLFADIYGMSTDATSHKITELAQQCLAKQSTVLLEPAVLALSLIHHFKTENCTSPSEQQLLVYCNIQEQSLKECCESLSTIAASSPFCASKVKPKLPQRRFDKPSEMGITCLSTIEEDMSA</sequence>
<reference evidence="4" key="1">
    <citation type="submission" date="2020-05" db="UniProtKB">
        <authorList>
            <consortium name="EnsemblMetazoa"/>
        </authorList>
    </citation>
    <scope>IDENTIFICATION</scope>
    <source>
        <strain evidence="4">BB02</strain>
    </source>
</reference>
<evidence type="ECO:0000313" key="4">
    <source>
        <dbReference type="EnsemblMetazoa" id="BGLB016978-PB"/>
    </source>
</evidence>
<dbReference type="SUPFAM" id="SSF47954">
    <property type="entry name" value="Cyclin-like"/>
    <property type="match status" value="1"/>
</dbReference>
<comment type="similarity">
    <text evidence="2">Belongs to the cyclin family.</text>
</comment>
<dbReference type="Pfam" id="PF02984">
    <property type="entry name" value="Cyclin_C"/>
    <property type="match status" value="1"/>
</dbReference>
<feature type="domain" description="Cyclin-like" evidence="3">
    <location>
        <begin position="55"/>
        <end position="139"/>
    </location>
</feature>
<organism evidence="4 5">
    <name type="scientific">Biomphalaria glabrata</name>
    <name type="common">Bloodfluke planorb</name>
    <name type="synonym">Freshwater snail</name>
    <dbReference type="NCBI Taxonomy" id="6526"/>
    <lineage>
        <taxon>Eukaryota</taxon>
        <taxon>Metazoa</taxon>
        <taxon>Spiralia</taxon>
        <taxon>Lophotrochozoa</taxon>
        <taxon>Mollusca</taxon>
        <taxon>Gastropoda</taxon>
        <taxon>Heterobranchia</taxon>
        <taxon>Euthyneura</taxon>
        <taxon>Panpulmonata</taxon>
        <taxon>Hygrophila</taxon>
        <taxon>Lymnaeoidea</taxon>
        <taxon>Planorbidae</taxon>
        <taxon>Biomphalaria</taxon>
    </lineage>
</organism>
<dbReference type="Gene3D" id="1.10.472.10">
    <property type="entry name" value="Cyclin-like"/>
    <property type="match status" value="2"/>
</dbReference>
<dbReference type="KEGG" id="bgt:106075682"/>
<gene>
    <name evidence="4" type="primary">106075682</name>
    <name evidence="7" type="synonym">LOC106075682</name>
</gene>
<dbReference type="InterPro" id="IPR036915">
    <property type="entry name" value="Cyclin-like_sf"/>
</dbReference>
<dbReference type="Pfam" id="PF00134">
    <property type="entry name" value="Cyclin_N"/>
    <property type="match status" value="1"/>
</dbReference>
<dbReference type="InterPro" id="IPR013763">
    <property type="entry name" value="Cyclin-like_dom"/>
</dbReference>
<dbReference type="EnsemblMetazoa" id="BGLB016978-RB">
    <property type="protein sequence ID" value="BGLB016978-PB"/>
    <property type="gene ID" value="BGLB016978"/>
</dbReference>
<protein>
    <submittedName>
        <fullName evidence="7">Cyclin-G2-like</fullName>
    </submittedName>
</protein>
<dbReference type="STRING" id="6526.A0A2C9KAK8"/>
<dbReference type="PANTHER" id="PTHR10177">
    <property type="entry name" value="CYCLINS"/>
    <property type="match status" value="1"/>
</dbReference>
<name>A0A2C9KAK8_BIOGL</name>